<gene>
    <name evidence="2" type="ORF">TW72_10680</name>
</gene>
<name>A0A0F4PV23_9GAMM</name>
<keyword evidence="3" id="KW-1185">Reference proteome</keyword>
<feature type="transmembrane region" description="Helical" evidence="1">
    <location>
        <begin position="58"/>
        <end position="78"/>
    </location>
</feature>
<keyword evidence="1" id="KW-1133">Transmembrane helix</keyword>
<reference evidence="2 3" key="1">
    <citation type="journal article" date="2015" name="BMC Genomics">
        <title>Genome mining reveals unlocked bioactive potential of marine Gram-negative bacteria.</title>
        <authorList>
            <person name="Machado H."/>
            <person name="Sonnenschein E.C."/>
            <person name="Melchiorsen J."/>
            <person name="Gram L."/>
        </authorList>
    </citation>
    <scope>NUCLEOTIDE SEQUENCE [LARGE SCALE GENOMIC DNA]</scope>
    <source>
        <strain evidence="2 3">S3137</strain>
    </source>
</reference>
<dbReference type="Proteomes" id="UP000033664">
    <property type="component" value="Unassembled WGS sequence"/>
</dbReference>
<feature type="transmembrane region" description="Helical" evidence="1">
    <location>
        <begin position="29"/>
        <end position="46"/>
    </location>
</feature>
<dbReference type="PATRIC" id="fig|151081.8.peg.1976"/>
<evidence type="ECO:0000256" key="1">
    <source>
        <dbReference type="SAM" id="Phobius"/>
    </source>
</evidence>
<dbReference type="eggNOG" id="ENOG50349F8">
    <property type="taxonomic scope" value="Bacteria"/>
</dbReference>
<evidence type="ECO:0000313" key="2">
    <source>
        <dbReference type="EMBL" id="KJY99325.1"/>
    </source>
</evidence>
<keyword evidence="1" id="KW-0812">Transmembrane</keyword>
<comment type="caution">
    <text evidence="2">The sequence shown here is derived from an EMBL/GenBank/DDBJ whole genome shotgun (WGS) entry which is preliminary data.</text>
</comment>
<evidence type="ECO:0000313" key="3">
    <source>
        <dbReference type="Proteomes" id="UP000033664"/>
    </source>
</evidence>
<protein>
    <submittedName>
        <fullName evidence="2">Uncharacterized protein</fullName>
    </submittedName>
</protein>
<accession>A0A0F4PV23</accession>
<proteinExistence type="predicted"/>
<organism evidence="2 3">
    <name type="scientific">Pseudoalteromonas ruthenica</name>
    <dbReference type="NCBI Taxonomy" id="151081"/>
    <lineage>
        <taxon>Bacteria</taxon>
        <taxon>Pseudomonadati</taxon>
        <taxon>Pseudomonadota</taxon>
        <taxon>Gammaproteobacteria</taxon>
        <taxon>Alteromonadales</taxon>
        <taxon>Pseudoalteromonadaceae</taxon>
        <taxon>Pseudoalteromonas</taxon>
    </lineage>
</organism>
<dbReference type="AlphaFoldDB" id="A0A0F4PV23"/>
<dbReference type="EMBL" id="JXXZ01000008">
    <property type="protein sequence ID" value="KJY99325.1"/>
    <property type="molecule type" value="Genomic_DNA"/>
</dbReference>
<feature type="transmembrane region" description="Helical" evidence="1">
    <location>
        <begin position="7"/>
        <end position="23"/>
    </location>
</feature>
<sequence>MQYKKTYYAIKALAVLSFAAIAFTYWGAGLALLLLLSPYAILYFLANSHSYRNTKLTVMRATPAIFSFFIMLGLVFGIQSDPQSGIGVMLGLTAQLASISLAELIILFFLRTPEYAP</sequence>
<dbReference type="RefSeq" id="WP_045979440.1">
    <property type="nucleotide sequence ID" value="NZ_JXXY01000007.1"/>
</dbReference>
<dbReference type="OrthoDB" id="6314473at2"/>
<dbReference type="GeneID" id="58228957"/>
<keyword evidence="1" id="KW-0472">Membrane</keyword>
<feature type="transmembrane region" description="Helical" evidence="1">
    <location>
        <begin position="84"/>
        <end position="110"/>
    </location>
</feature>